<dbReference type="InterPro" id="IPR018062">
    <property type="entry name" value="HTH_AraC-typ_CS"/>
</dbReference>
<evidence type="ECO:0000256" key="2">
    <source>
        <dbReference type="ARBA" id="ARBA00022490"/>
    </source>
</evidence>
<dbReference type="RefSeq" id="WP_232186504.1">
    <property type="nucleotide sequence ID" value="NZ_JAIOAP010000008.1"/>
</dbReference>
<dbReference type="Proteomes" id="UP001493487">
    <property type="component" value="Unassembled WGS sequence"/>
</dbReference>
<evidence type="ECO:0000259" key="9">
    <source>
        <dbReference type="PROSITE" id="PS01124"/>
    </source>
</evidence>
<dbReference type="EMBL" id="JASKHM010000009">
    <property type="protein sequence ID" value="MEQ4484137.1"/>
    <property type="molecule type" value="Genomic_DNA"/>
</dbReference>
<protein>
    <submittedName>
        <fullName evidence="11">Response regulator</fullName>
    </submittedName>
</protein>
<sequence length="531" mass="62113">MIFKVLIADDVPKFREYMRNVINWNEFGFDLVGEARNGIEALDLTDLYRPHIALLDIKMPLMDGLDLVEKLKERYPDICIALITGNGEFEYARKALKLGVEDYILKPFNQDELLHTLLMFKQKLQKMRYEEEQEKNDEFYLKERFLNTLVEADDNVLLDDGTTMFQRYGIDFHSPFFIVASIEIDNLPTLWKKTAEIALWKFAISNVLEEIVPCNGTHLVFKGPEGRIISIINFINEAEMNTFRSEYYRSFCEYVKKYFRFSVTVGLGRIVNHLSEIRVSYLESLFALQHKLIEGPGGVIEFSLQSDNTSNPGFYEMKLNEQILMALRRNDVDEIRRGLLTVREYIKDNKLTVDLTFAIIMVLISICLSYITEMGGSTDAIIGRQFDPYHEVKKFESLEKSFAWLLELFEKTAVMFSVQKRSRGQKIVDNIRDYIDAHYMDAELSVDNISKQFYLDASYIRKAFVKELDKSVSEYIIWVRMKEAKELLDINPAMKLSELTEAVGYNDTRYFCKCFKKRYGVLPSEYKNQRK</sequence>
<dbReference type="PANTHER" id="PTHR42713:SF3">
    <property type="entry name" value="TRANSCRIPTIONAL REGULATORY PROTEIN HPTR"/>
    <property type="match status" value="1"/>
</dbReference>
<accession>A0ABV1KVV5</accession>
<gene>
    <name evidence="11" type="ORF">QJS35_17205</name>
</gene>
<organism evidence="11 12">
    <name type="scientific">Cohnella silvisoli</name>
    <dbReference type="NCBI Taxonomy" id="2873699"/>
    <lineage>
        <taxon>Bacteria</taxon>
        <taxon>Bacillati</taxon>
        <taxon>Bacillota</taxon>
        <taxon>Bacilli</taxon>
        <taxon>Bacillales</taxon>
        <taxon>Paenibacillaceae</taxon>
        <taxon>Cohnella</taxon>
    </lineage>
</organism>
<keyword evidence="12" id="KW-1185">Reference proteome</keyword>
<dbReference type="PANTHER" id="PTHR42713">
    <property type="entry name" value="HISTIDINE KINASE-RELATED"/>
    <property type="match status" value="1"/>
</dbReference>
<evidence type="ECO:0000256" key="3">
    <source>
        <dbReference type="ARBA" id="ARBA00022553"/>
    </source>
</evidence>
<evidence type="ECO:0000256" key="5">
    <source>
        <dbReference type="ARBA" id="ARBA00023015"/>
    </source>
</evidence>
<evidence type="ECO:0000256" key="4">
    <source>
        <dbReference type="ARBA" id="ARBA00023012"/>
    </source>
</evidence>
<dbReference type="Pfam" id="PF12833">
    <property type="entry name" value="HTH_18"/>
    <property type="match status" value="1"/>
</dbReference>
<dbReference type="InterPro" id="IPR020449">
    <property type="entry name" value="Tscrpt_reg_AraC-type_HTH"/>
</dbReference>
<keyword evidence="4" id="KW-0902">Two-component regulatory system</keyword>
<keyword evidence="7" id="KW-0804">Transcription</keyword>
<keyword evidence="2" id="KW-0963">Cytoplasm</keyword>
<dbReference type="Pfam" id="PF00072">
    <property type="entry name" value="Response_reg"/>
    <property type="match status" value="1"/>
</dbReference>
<dbReference type="SMART" id="SM00342">
    <property type="entry name" value="HTH_ARAC"/>
    <property type="match status" value="1"/>
</dbReference>
<evidence type="ECO:0000313" key="11">
    <source>
        <dbReference type="EMBL" id="MEQ4484137.1"/>
    </source>
</evidence>
<keyword evidence="6" id="KW-0238">DNA-binding</keyword>
<reference evidence="11 12" key="1">
    <citation type="journal article" date="2023" name="Genome Announc.">
        <title>Pan-Genome Analyses of the Genus Cohnella and Proposal of the Novel Species Cohnella silvisoli sp. nov., Isolated from Forest Soil.</title>
        <authorList>
            <person name="Wang C."/>
            <person name="Mao L."/>
            <person name="Bao G."/>
            <person name="Zhu H."/>
        </authorList>
    </citation>
    <scope>NUCLEOTIDE SEQUENCE [LARGE SCALE GENOMIC DNA]</scope>
    <source>
        <strain evidence="11 12">NL03-T5-1</strain>
    </source>
</reference>
<dbReference type="InterPro" id="IPR001789">
    <property type="entry name" value="Sig_transdc_resp-reg_receiver"/>
</dbReference>
<dbReference type="InterPro" id="IPR011006">
    <property type="entry name" value="CheY-like_superfamily"/>
</dbReference>
<evidence type="ECO:0000256" key="7">
    <source>
        <dbReference type="ARBA" id="ARBA00023163"/>
    </source>
</evidence>
<comment type="caution">
    <text evidence="11">The sequence shown here is derived from an EMBL/GenBank/DDBJ whole genome shotgun (WGS) entry which is preliminary data.</text>
</comment>
<dbReference type="Gene3D" id="1.10.10.60">
    <property type="entry name" value="Homeodomain-like"/>
    <property type="match status" value="2"/>
</dbReference>
<evidence type="ECO:0000259" key="10">
    <source>
        <dbReference type="PROSITE" id="PS50110"/>
    </source>
</evidence>
<dbReference type="SMART" id="SM00448">
    <property type="entry name" value="REC"/>
    <property type="match status" value="1"/>
</dbReference>
<dbReference type="InterPro" id="IPR009057">
    <property type="entry name" value="Homeodomain-like_sf"/>
</dbReference>
<dbReference type="PROSITE" id="PS50110">
    <property type="entry name" value="RESPONSE_REGULATORY"/>
    <property type="match status" value="1"/>
</dbReference>
<dbReference type="InterPro" id="IPR051552">
    <property type="entry name" value="HptR"/>
</dbReference>
<dbReference type="PRINTS" id="PR00032">
    <property type="entry name" value="HTHARAC"/>
</dbReference>
<dbReference type="PROSITE" id="PS01124">
    <property type="entry name" value="HTH_ARAC_FAMILY_2"/>
    <property type="match status" value="1"/>
</dbReference>
<dbReference type="Gene3D" id="3.40.50.2300">
    <property type="match status" value="1"/>
</dbReference>
<evidence type="ECO:0000256" key="1">
    <source>
        <dbReference type="ARBA" id="ARBA00004496"/>
    </source>
</evidence>
<keyword evidence="3 8" id="KW-0597">Phosphoprotein</keyword>
<dbReference type="InterPro" id="IPR041522">
    <property type="entry name" value="CdaR_GGDEF"/>
</dbReference>
<feature type="modified residue" description="4-aspartylphosphate" evidence="8">
    <location>
        <position position="56"/>
    </location>
</feature>
<dbReference type="InterPro" id="IPR018060">
    <property type="entry name" value="HTH_AraC"/>
</dbReference>
<dbReference type="Pfam" id="PF17853">
    <property type="entry name" value="GGDEF_2"/>
    <property type="match status" value="1"/>
</dbReference>
<dbReference type="PROSITE" id="PS00041">
    <property type="entry name" value="HTH_ARAC_FAMILY_1"/>
    <property type="match status" value="1"/>
</dbReference>
<evidence type="ECO:0000256" key="6">
    <source>
        <dbReference type="ARBA" id="ARBA00023125"/>
    </source>
</evidence>
<evidence type="ECO:0000313" key="12">
    <source>
        <dbReference type="Proteomes" id="UP001493487"/>
    </source>
</evidence>
<keyword evidence="5" id="KW-0805">Transcription regulation</keyword>
<name>A0ABV1KVV5_9BACL</name>
<proteinExistence type="predicted"/>
<dbReference type="SUPFAM" id="SSF52172">
    <property type="entry name" value="CheY-like"/>
    <property type="match status" value="1"/>
</dbReference>
<feature type="domain" description="HTH araC/xylS-type" evidence="9">
    <location>
        <begin position="429"/>
        <end position="529"/>
    </location>
</feature>
<dbReference type="CDD" id="cd17536">
    <property type="entry name" value="REC_YesN-like"/>
    <property type="match status" value="1"/>
</dbReference>
<evidence type="ECO:0000256" key="8">
    <source>
        <dbReference type="PROSITE-ProRule" id="PRU00169"/>
    </source>
</evidence>
<dbReference type="SUPFAM" id="SSF46689">
    <property type="entry name" value="Homeodomain-like"/>
    <property type="match status" value="1"/>
</dbReference>
<comment type="subcellular location">
    <subcellularLocation>
        <location evidence="1">Cytoplasm</location>
    </subcellularLocation>
</comment>
<feature type="domain" description="Response regulatory" evidence="10">
    <location>
        <begin position="4"/>
        <end position="121"/>
    </location>
</feature>